<dbReference type="AlphaFoldDB" id="A2FBG3"/>
<dbReference type="SMR" id="A2FBG3"/>
<dbReference type="VEuPathDB" id="TrichDB:TVAG_080100"/>
<dbReference type="Gene3D" id="3.80.10.10">
    <property type="entry name" value="Ribonuclease Inhibitor"/>
    <property type="match status" value="1"/>
</dbReference>
<dbReference type="InterPro" id="IPR032675">
    <property type="entry name" value="LRR_dom_sf"/>
</dbReference>
<proteinExistence type="predicted"/>
<gene>
    <name evidence="1" type="ORF">TVAG_080100</name>
</gene>
<dbReference type="KEGG" id="tva:4755538"/>
<evidence type="ECO:0000313" key="2">
    <source>
        <dbReference type="Proteomes" id="UP000001542"/>
    </source>
</evidence>
<organism evidence="1 2">
    <name type="scientific">Trichomonas vaginalis (strain ATCC PRA-98 / G3)</name>
    <dbReference type="NCBI Taxonomy" id="412133"/>
    <lineage>
        <taxon>Eukaryota</taxon>
        <taxon>Metamonada</taxon>
        <taxon>Parabasalia</taxon>
        <taxon>Trichomonadida</taxon>
        <taxon>Trichomonadidae</taxon>
        <taxon>Trichomonas</taxon>
    </lineage>
</organism>
<reference evidence="1" key="2">
    <citation type="journal article" date="2007" name="Science">
        <title>Draft genome sequence of the sexually transmitted pathogen Trichomonas vaginalis.</title>
        <authorList>
            <person name="Carlton J.M."/>
            <person name="Hirt R.P."/>
            <person name="Silva J.C."/>
            <person name="Delcher A.L."/>
            <person name="Schatz M."/>
            <person name="Zhao Q."/>
            <person name="Wortman J.R."/>
            <person name="Bidwell S.L."/>
            <person name="Alsmark U.C.M."/>
            <person name="Besteiro S."/>
            <person name="Sicheritz-Ponten T."/>
            <person name="Noel C.J."/>
            <person name="Dacks J.B."/>
            <person name="Foster P.G."/>
            <person name="Simillion C."/>
            <person name="Van de Peer Y."/>
            <person name="Miranda-Saavedra D."/>
            <person name="Barton G.J."/>
            <person name="Westrop G.D."/>
            <person name="Mueller S."/>
            <person name="Dessi D."/>
            <person name="Fiori P.L."/>
            <person name="Ren Q."/>
            <person name="Paulsen I."/>
            <person name="Zhang H."/>
            <person name="Bastida-Corcuera F.D."/>
            <person name="Simoes-Barbosa A."/>
            <person name="Brown M.T."/>
            <person name="Hayes R.D."/>
            <person name="Mukherjee M."/>
            <person name="Okumura C.Y."/>
            <person name="Schneider R."/>
            <person name="Smith A.J."/>
            <person name="Vanacova S."/>
            <person name="Villalvazo M."/>
            <person name="Haas B.J."/>
            <person name="Pertea M."/>
            <person name="Feldblyum T.V."/>
            <person name="Utterback T.R."/>
            <person name="Shu C.L."/>
            <person name="Osoegawa K."/>
            <person name="de Jong P.J."/>
            <person name="Hrdy I."/>
            <person name="Horvathova L."/>
            <person name="Zubacova Z."/>
            <person name="Dolezal P."/>
            <person name="Malik S.B."/>
            <person name="Logsdon J.M. Jr."/>
            <person name="Henze K."/>
            <person name="Gupta A."/>
            <person name="Wang C.C."/>
            <person name="Dunne R.L."/>
            <person name="Upcroft J.A."/>
            <person name="Upcroft P."/>
            <person name="White O."/>
            <person name="Salzberg S.L."/>
            <person name="Tang P."/>
            <person name="Chiu C.-H."/>
            <person name="Lee Y.-S."/>
            <person name="Embley T.M."/>
            <person name="Coombs G.H."/>
            <person name="Mottram J.C."/>
            <person name="Tachezy J."/>
            <person name="Fraser-Liggett C.M."/>
            <person name="Johnson P.J."/>
        </authorList>
    </citation>
    <scope>NUCLEOTIDE SEQUENCE [LARGE SCALE GENOMIC DNA]</scope>
    <source>
        <strain evidence="1">G3</strain>
    </source>
</reference>
<evidence type="ECO:0000313" key="1">
    <source>
        <dbReference type="EMBL" id="EAX97750.1"/>
    </source>
</evidence>
<reference evidence="1" key="1">
    <citation type="submission" date="2006-10" db="EMBL/GenBank/DDBJ databases">
        <authorList>
            <person name="Amadeo P."/>
            <person name="Zhao Q."/>
            <person name="Wortman J."/>
            <person name="Fraser-Liggett C."/>
            <person name="Carlton J."/>
        </authorList>
    </citation>
    <scope>NUCLEOTIDE SEQUENCE</scope>
    <source>
        <strain evidence="1">G3</strain>
    </source>
</reference>
<dbReference type="VEuPathDB" id="TrichDB:TVAGG3_1006570"/>
<dbReference type="Pfam" id="PF13306">
    <property type="entry name" value="LRR_5"/>
    <property type="match status" value="1"/>
</dbReference>
<dbReference type="EMBL" id="DS113702">
    <property type="protein sequence ID" value="EAX97750.1"/>
    <property type="molecule type" value="Genomic_DNA"/>
</dbReference>
<protein>
    <submittedName>
        <fullName evidence="1">Uncharacterized protein</fullName>
    </submittedName>
</protein>
<dbReference type="RefSeq" id="XP_001310680.1">
    <property type="nucleotide sequence ID" value="XM_001310679.1"/>
</dbReference>
<sequence length="195" mass="22054">MLGTGELGKALNADPTKLCVNLRIPYSFNQIPITHVGDSAFTYHPRLKTIYFPSTIIYLGYDCFGYIPNLESVTFEERNDTALTFGQGVFAKTKMKIIRLPSKIASSSWHVFMESKIEKVIYCGMAKINGVWFTGSSAPIIYVHPLYPYDSFANYSNLVFTDECGIFMKCFLPSARHVPISFFRLSMPLLVIIFV</sequence>
<dbReference type="InterPro" id="IPR026906">
    <property type="entry name" value="LRR_5"/>
</dbReference>
<dbReference type="Proteomes" id="UP000001542">
    <property type="component" value="Unassembled WGS sequence"/>
</dbReference>
<dbReference type="InParanoid" id="A2FBG3"/>
<keyword evidence="2" id="KW-1185">Reference proteome</keyword>
<accession>A2FBG3</accession>
<name>A2FBG3_TRIV3</name>